<dbReference type="Ensembl" id="ENSCINT00000036133.1">
    <property type="protein sequence ID" value="ENSCINP00000030142.1"/>
    <property type="gene ID" value="ENSCING00000023852.1"/>
</dbReference>
<dbReference type="PANTHER" id="PTHR20765:SF1">
    <property type="entry name" value="EQUILIBRATIVE NUCLEOBASE TRANSPORTER 1"/>
    <property type="match status" value="1"/>
</dbReference>
<reference evidence="3" key="4">
    <citation type="submission" date="2025-09" db="UniProtKB">
        <authorList>
            <consortium name="Ensembl"/>
        </authorList>
    </citation>
    <scope>IDENTIFICATION</scope>
</reference>
<keyword evidence="2" id="KW-1133">Transmembrane helix</keyword>
<feature type="transmembrane region" description="Helical" evidence="2">
    <location>
        <begin position="287"/>
        <end position="307"/>
    </location>
</feature>
<dbReference type="PANTHER" id="PTHR20765">
    <property type="entry name" value="SOLUTE CARRIER FAMILY 43 MEMBER 3-RELATED"/>
    <property type="match status" value="1"/>
</dbReference>
<evidence type="ECO:0008006" key="5">
    <source>
        <dbReference type="Google" id="ProtNLM"/>
    </source>
</evidence>
<sequence length="498" mass="55423">CFDVTFQEMKIQNFLTIVTASIECVFFAGIIYGWPSLEFVLIKEGYFSYLCNGTSKNSTLYTTTGNKTLSCPASNSKLNLVFTIGTSTMMILLPVGGYIFDRFGTWVHRTGATCMLTVGVAVMAIATPDTAELLFIGVTLIGIGGLNLLISNIKVAALCPSFRASFVTLYNGSYDSGAIMFFIFKTLHDSGLYKLKDILIVYCFCTLYCWVTTYTLRPKKWFSETEDQPKYGIFQWGSKCGKEKDDSKETDRILGQDNEDNTTELPNSDVENELDNRSLKECICTNMFLTTQIFMSLLNLIVVYFLGSYETWLKSFVKPNEVSTLTSILGVLLLLGIVVAPLNGLTTDLVMKLCLKIGYNRYKSTWLGLFTATTISTLFGVLFTLCLALHQVYPAFFFFILMRSFLYASNTAVIAIAFPARHFGTLLGISMMIAGITALGQFGIFFLAVKYDPHFSTINYIMIGVAGLTIVHPLDVLIFLHLNLAFHQRKPGVTTSES</sequence>
<reference evidence="4" key="1">
    <citation type="journal article" date="2002" name="Science">
        <title>The draft genome of Ciona intestinalis: insights into chordate and vertebrate origins.</title>
        <authorList>
            <person name="Dehal P."/>
            <person name="Satou Y."/>
            <person name="Campbell R.K."/>
            <person name="Chapman J."/>
            <person name="Degnan B."/>
            <person name="De Tomaso A."/>
            <person name="Davidson B."/>
            <person name="Di Gregorio A."/>
            <person name="Gelpke M."/>
            <person name="Goodstein D.M."/>
            <person name="Harafuji N."/>
            <person name="Hastings K.E."/>
            <person name="Ho I."/>
            <person name="Hotta K."/>
            <person name="Huang W."/>
            <person name="Kawashima T."/>
            <person name="Lemaire P."/>
            <person name="Martinez D."/>
            <person name="Meinertzhagen I.A."/>
            <person name="Necula S."/>
            <person name="Nonaka M."/>
            <person name="Putnam N."/>
            <person name="Rash S."/>
            <person name="Saiga H."/>
            <person name="Satake M."/>
            <person name="Terry A."/>
            <person name="Yamada L."/>
            <person name="Wang H.G."/>
            <person name="Awazu S."/>
            <person name="Azumi K."/>
            <person name="Boore J."/>
            <person name="Branno M."/>
            <person name="Chin-Bow S."/>
            <person name="DeSantis R."/>
            <person name="Doyle S."/>
            <person name="Francino P."/>
            <person name="Keys D.N."/>
            <person name="Haga S."/>
            <person name="Hayashi H."/>
            <person name="Hino K."/>
            <person name="Imai K.S."/>
            <person name="Inaba K."/>
            <person name="Kano S."/>
            <person name="Kobayashi K."/>
            <person name="Kobayashi M."/>
            <person name="Lee B.I."/>
            <person name="Makabe K.W."/>
            <person name="Manohar C."/>
            <person name="Matassi G."/>
            <person name="Medina M."/>
            <person name="Mochizuki Y."/>
            <person name="Mount S."/>
            <person name="Morishita T."/>
            <person name="Miura S."/>
            <person name="Nakayama A."/>
            <person name="Nishizaka S."/>
            <person name="Nomoto H."/>
            <person name="Ohta F."/>
            <person name="Oishi K."/>
            <person name="Rigoutsos I."/>
            <person name="Sano M."/>
            <person name="Sasaki A."/>
            <person name="Sasakura Y."/>
            <person name="Shoguchi E."/>
            <person name="Shin-i T."/>
            <person name="Spagnuolo A."/>
            <person name="Stainier D."/>
            <person name="Suzuki M.M."/>
            <person name="Tassy O."/>
            <person name="Takatori N."/>
            <person name="Tokuoka M."/>
            <person name="Yagi K."/>
            <person name="Yoshizaki F."/>
            <person name="Wada S."/>
            <person name="Zhang C."/>
            <person name="Hyatt P.D."/>
            <person name="Larimer F."/>
            <person name="Detter C."/>
            <person name="Doggett N."/>
            <person name="Glavina T."/>
            <person name="Hawkins T."/>
            <person name="Richardson P."/>
            <person name="Lucas S."/>
            <person name="Kohara Y."/>
            <person name="Levine M."/>
            <person name="Satoh N."/>
            <person name="Rokhsar D.S."/>
        </authorList>
    </citation>
    <scope>NUCLEOTIDE SEQUENCE [LARGE SCALE GENOMIC DNA]</scope>
</reference>
<feature type="transmembrane region" description="Helical" evidence="2">
    <location>
        <begin position="396"/>
        <end position="418"/>
    </location>
</feature>
<dbReference type="AlphaFoldDB" id="H2XKG0"/>
<feature type="transmembrane region" description="Helical" evidence="2">
    <location>
        <begin position="366"/>
        <end position="390"/>
    </location>
</feature>
<reference evidence="3" key="3">
    <citation type="submission" date="2025-08" db="UniProtKB">
        <authorList>
            <consortium name="Ensembl"/>
        </authorList>
    </citation>
    <scope>IDENTIFICATION</scope>
</reference>
<evidence type="ECO:0000313" key="4">
    <source>
        <dbReference type="Proteomes" id="UP000008144"/>
    </source>
</evidence>
<dbReference type="InterPro" id="IPR011701">
    <property type="entry name" value="MFS"/>
</dbReference>
<dbReference type="Gene3D" id="1.20.1250.20">
    <property type="entry name" value="MFS general substrate transporter like domains"/>
    <property type="match status" value="1"/>
</dbReference>
<feature type="region of interest" description="Disordered" evidence="1">
    <location>
        <begin position="240"/>
        <end position="270"/>
    </location>
</feature>
<accession>H2XKG0</accession>
<dbReference type="InterPro" id="IPR027197">
    <property type="entry name" value="SLC43A3"/>
</dbReference>
<feature type="transmembrane region" description="Helical" evidence="2">
    <location>
        <begin position="425"/>
        <end position="448"/>
    </location>
</feature>
<keyword evidence="2" id="KW-0812">Transmembrane</keyword>
<name>H2XKG0_CIOIN</name>
<organism evidence="3 4">
    <name type="scientific">Ciona intestinalis</name>
    <name type="common">Transparent sea squirt</name>
    <name type="synonym">Ascidia intestinalis</name>
    <dbReference type="NCBI Taxonomy" id="7719"/>
    <lineage>
        <taxon>Eukaryota</taxon>
        <taxon>Metazoa</taxon>
        <taxon>Chordata</taxon>
        <taxon>Tunicata</taxon>
        <taxon>Ascidiacea</taxon>
        <taxon>Phlebobranchia</taxon>
        <taxon>Cionidae</taxon>
        <taxon>Ciona</taxon>
    </lineage>
</organism>
<feature type="transmembrane region" description="Helical" evidence="2">
    <location>
        <begin position="80"/>
        <end position="100"/>
    </location>
</feature>
<feature type="transmembrane region" description="Helical" evidence="2">
    <location>
        <begin position="133"/>
        <end position="150"/>
    </location>
</feature>
<feature type="compositionally biased region" description="Basic and acidic residues" evidence="1">
    <location>
        <begin position="240"/>
        <end position="254"/>
    </location>
</feature>
<feature type="transmembrane region" description="Helical" evidence="2">
    <location>
        <begin position="460"/>
        <end position="480"/>
    </location>
</feature>
<feature type="transmembrane region" description="Helical" evidence="2">
    <location>
        <begin position="107"/>
        <end position="127"/>
    </location>
</feature>
<dbReference type="GO" id="GO:0022857">
    <property type="term" value="F:transmembrane transporter activity"/>
    <property type="evidence" value="ECO:0007669"/>
    <property type="project" value="InterPro"/>
</dbReference>
<reference evidence="3" key="2">
    <citation type="journal article" date="2008" name="Genome Biol.">
        <title>Improved genome assembly and evidence-based global gene model set for the chordate Ciona intestinalis: new insight into intron and operon populations.</title>
        <authorList>
            <person name="Satou Y."/>
            <person name="Mineta K."/>
            <person name="Ogasawara M."/>
            <person name="Sasakura Y."/>
            <person name="Shoguchi E."/>
            <person name="Ueno K."/>
            <person name="Yamada L."/>
            <person name="Matsumoto J."/>
            <person name="Wasserscheid J."/>
            <person name="Dewar K."/>
            <person name="Wiley G.B."/>
            <person name="Macmil S.L."/>
            <person name="Roe B.A."/>
            <person name="Zeller R.W."/>
            <person name="Hastings K.E."/>
            <person name="Lemaire P."/>
            <person name="Lindquist E."/>
            <person name="Endo T."/>
            <person name="Hotta K."/>
            <person name="Inaba K."/>
        </authorList>
    </citation>
    <scope>NUCLEOTIDE SEQUENCE [LARGE SCALE GENOMIC DNA]</scope>
    <source>
        <strain evidence="3">wild type</strain>
    </source>
</reference>
<protein>
    <recommendedName>
        <fullName evidence="5">Major facilitator superfamily (MFS) profile domain-containing protein</fullName>
    </recommendedName>
</protein>
<dbReference type="EMBL" id="EAAA01002273">
    <property type="status" value="NOT_ANNOTATED_CDS"/>
    <property type="molecule type" value="Genomic_DNA"/>
</dbReference>
<keyword evidence="2" id="KW-0472">Membrane</keyword>
<keyword evidence="4" id="KW-1185">Reference proteome</keyword>
<evidence type="ECO:0000313" key="3">
    <source>
        <dbReference type="Ensembl" id="ENSCINP00000030142.1"/>
    </source>
</evidence>
<evidence type="ECO:0000256" key="1">
    <source>
        <dbReference type="SAM" id="MobiDB-lite"/>
    </source>
</evidence>
<proteinExistence type="predicted"/>
<dbReference type="HOGENOM" id="CLU_035676_1_1_1"/>
<feature type="transmembrane region" description="Helical" evidence="2">
    <location>
        <begin position="199"/>
        <end position="216"/>
    </location>
</feature>
<dbReference type="GeneTree" id="ENSGT00940000166977"/>
<feature type="transmembrane region" description="Helical" evidence="2">
    <location>
        <begin position="14"/>
        <end position="34"/>
    </location>
</feature>
<dbReference type="SUPFAM" id="SSF103473">
    <property type="entry name" value="MFS general substrate transporter"/>
    <property type="match status" value="1"/>
</dbReference>
<dbReference type="InParanoid" id="H2XKG0"/>
<feature type="transmembrane region" description="Helical" evidence="2">
    <location>
        <begin position="162"/>
        <end position="184"/>
    </location>
</feature>
<evidence type="ECO:0000256" key="2">
    <source>
        <dbReference type="SAM" id="Phobius"/>
    </source>
</evidence>
<dbReference type="Proteomes" id="UP000008144">
    <property type="component" value="Chromosome 6"/>
</dbReference>
<dbReference type="Pfam" id="PF07690">
    <property type="entry name" value="MFS_1"/>
    <property type="match status" value="1"/>
</dbReference>
<dbReference type="OMA" id="AFTSHFV"/>
<dbReference type="InterPro" id="IPR036259">
    <property type="entry name" value="MFS_trans_sf"/>
</dbReference>
<feature type="transmembrane region" description="Helical" evidence="2">
    <location>
        <begin position="327"/>
        <end position="345"/>
    </location>
</feature>